<keyword evidence="2" id="KW-0540">Nuclease</keyword>
<dbReference type="Proteomes" id="UP000324550">
    <property type="component" value="Unassembled WGS sequence"/>
</dbReference>
<organism evidence="2 3">
    <name type="scientific">Formosa maritima</name>
    <dbReference type="NCBI Taxonomy" id="2592046"/>
    <lineage>
        <taxon>Bacteria</taxon>
        <taxon>Pseudomonadati</taxon>
        <taxon>Bacteroidota</taxon>
        <taxon>Flavobacteriia</taxon>
        <taxon>Flavobacteriales</taxon>
        <taxon>Flavobacteriaceae</taxon>
        <taxon>Formosa</taxon>
    </lineage>
</organism>
<dbReference type="OrthoDB" id="9779761at2"/>
<gene>
    <name evidence="2" type="ORF">FVF61_11995</name>
</gene>
<comment type="caution">
    <text evidence="2">The sequence shown here is derived from an EMBL/GenBank/DDBJ whole genome shotgun (WGS) entry which is preliminary data.</text>
</comment>
<feature type="domain" description="HNH" evidence="1">
    <location>
        <begin position="184"/>
        <end position="239"/>
    </location>
</feature>
<keyword evidence="2" id="KW-0378">Hydrolase</keyword>
<dbReference type="InterPro" id="IPR002711">
    <property type="entry name" value="HNH"/>
</dbReference>
<dbReference type="InterPro" id="IPR003615">
    <property type="entry name" value="HNH_nuc"/>
</dbReference>
<dbReference type="RefSeq" id="WP_148456737.1">
    <property type="nucleotide sequence ID" value="NZ_VSFC01000054.1"/>
</dbReference>
<keyword evidence="3" id="KW-1185">Reference proteome</keyword>
<evidence type="ECO:0000313" key="2">
    <source>
        <dbReference type="EMBL" id="TYA52753.1"/>
    </source>
</evidence>
<evidence type="ECO:0000313" key="3">
    <source>
        <dbReference type="Proteomes" id="UP000324550"/>
    </source>
</evidence>
<protein>
    <submittedName>
        <fullName evidence="2">HNH endonuclease</fullName>
    </submittedName>
</protein>
<name>A0A5D0G101_9FLAO</name>
<dbReference type="CDD" id="cd00085">
    <property type="entry name" value="HNHc"/>
    <property type="match status" value="1"/>
</dbReference>
<dbReference type="GO" id="GO:0004519">
    <property type="term" value="F:endonuclease activity"/>
    <property type="evidence" value="ECO:0007669"/>
    <property type="project" value="UniProtKB-KW"/>
</dbReference>
<dbReference type="GO" id="GO:0003676">
    <property type="term" value="F:nucleic acid binding"/>
    <property type="evidence" value="ECO:0007669"/>
    <property type="project" value="InterPro"/>
</dbReference>
<dbReference type="AlphaFoldDB" id="A0A5D0G101"/>
<evidence type="ECO:0000259" key="1">
    <source>
        <dbReference type="Pfam" id="PF01844"/>
    </source>
</evidence>
<dbReference type="GO" id="GO:0008270">
    <property type="term" value="F:zinc ion binding"/>
    <property type="evidence" value="ECO:0007669"/>
    <property type="project" value="InterPro"/>
</dbReference>
<reference evidence="2 3" key="1">
    <citation type="submission" date="2019-08" db="EMBL/GenBank/DDBJ databases">
        <title>Formosa sediminis sp. nov., isolated from marine sediment.</title>
        <authorList>
            <person name="Cao W.R."/>
        </authorList>
    </citation>
    <scope>NUCLEOTIDE SEQUENCE [LARGE SCALE GENOMIC DNA]</scope>
    <source>
        <strain evidence="2 3">1494</strain>
    </source>
</reference>
<sequence length="257" mass="30323">MNWIISANSKMYDHSSSFEHYGSIDWRQGNAKFEVGDTVYIYCTRPLMMIQYKCTVDRIDLNSDLIRDDKEYWLDEEEYFKSLDGKFMTLRLVEQVSNNQMKLENLKENGLKAAPQGPVKIKDENLLKHIETYFTDNYQTDFFPDTVNEEETEYEGAKRIVIVNKYERSSKARENAVNFHGLNCKVCDLNFKEMYGEIGEDFIHIHHLVPIHEIGKNYKIDYRNDLIPVCPNCHSMLHRKLNGKEPTIEELKKMINK</sequence>
<proteinExistence type="predicted"/>
<accession>A0A5D0G101</accession>
<keyword evidence="2" id="KW-0255">Endonuclease</keyword>
<dbReference type="Gene3D" id="1.10.30.50">
    <property type="match status" value="1"/>
</dbReference>
<dbReference type="Pfam" id="PF01844">
    <property type="entry name" value="HNH"/>
    <property type="match status" value="1"/>
</dbReference>
<dbReference type="EMBL" id="VSFC01000054">
    <property type="protein sequence ID" value="TYA52753.1"/>
    <property type="molecule type" value="Genomic_DNA"/>
</dbReference>